<dbReference type="Proteomes" id="UP000005087">
    <property type="component" value="Chromosome"/>
</dbReference>
<evidence type="ECO:0000259" key="7">
    <source>
        <dbReference type="Pfam" id="PF01545"/>
    </source>
</evidence>
<reference evidence="9" key="2">
    <citation type="submission" date="2012-01" db="EMBL/GenBank/DDBJ databases">
        <title>Noncontiguous Finished sequence of chromosome of Saccharomonospora glauca K62.</title>
        <authorList>
            <consortium name="US DOE Joint Genome Institute"/>
            <person name="Lucas S."/>
            <person name="Han J."/>
            <person name="Lapidus A."/>
            <person name="Cheng J.-F."/>
            <person name="Goodwin L."/>
            <person name="Pitluck S."/>
            <person name="Peters L."/>
            <person name="Mikhailova N."/>
            <person name="Held B."/>
            <person name="Detter J.C."/>
            <person name="Han C."/>
            <person name="Tapia R."/>
            <person name="Land M."/>
            <person name="Hauser L."/>
            <person name="Kyrpides N."/>
            <person name="Ivanova N."/>
            <person name="Pagani I."/>
            <person name="Brambilla E.-M."/>
            <person name="Klenk H.-P."/>
            <person name="Woyke T."/>
        </authorList>
    </citation>
    <scope>NUCLEOTIDE SEQUENCE [LARGE SCALE GENOMIC DNA]</scope>
    <source>
        <strain evidence="9">K62</strain>
    </source>
</reference>
<feature type="transmembrane region" description="Helical" evidence="6">
    <location>
        <begin position="255"/>
        <end position="273"/>
    </location>
</feature>
<keyword evidence="9" id="KW-1185">Reference proteome</keyword>
<organism evidence="8 9">
    <name type="scientific">Saccharomonospora glauca K62</name>
    <dbReference type="NCBI Taxonomy" id="928724"/>
    <lineage>
        <taxon>Bacteria</taxon>
        <taxon>Bacillati</taxon>
        <taxon>Actinomycetota</taxon>
        <taxon>Actinomycetes</taxon>
        <taxon>Pseudonocardiales</taxon>
        <taxon>Pseudonocardiaceae</taxon>
        <taxon>Saccharomonospora</taxon>
    </lineage>
</organism>
<evidence type="ECO:0000256" key="5">
    <source>
        <dbReference type="ARBA" id="ARBA00023136"/>
    </source>
</evidence>
<evidence type="ECO:0000313" key="8">
    <source>
        <dbReference type="EMBL" id="EIF00333.1"/>
    </source>
</evidence>
<dbReference type="InterPro" id="IPR058533">
    <property type="entry name" value="Cation_efflux_TM"/>
</dbReference>
<evidence type="ECO:0000256" key="3">
    <source>
        <dbReference type="ARBA" id="ARBA00022692"/>
    </source>
</evidence>
<dbReference type="GO" id="GO:0008324">
    <property type="term" value="F:monoatomic cation transmembrane transporter activity"/>
    <property type="evidence" value="ECO:0007669"/>
    <property type="project" value="InterPro"/>
</dbReference>
<gene>
    <name evidence="8" type="ORF">SacglDRAFT_03472</name>
</gene>
<reference evidence="8 9" key="1">
    <citation type="submission" date="2011-09" db="EMBL/GenBank/DDBJ databases">
        <authorList>
            <consortium name="US DOE Joint Genome Institute (JGI-PGF)"/>
            <person name="Lucas S."/>
            <person name="Han J."/>
            <person name="Lapidus A."/>
            <person name="Cheng J.-F."/>
            <person name="Goodwin L."/>
            <person name="Pitluck S."/>
            <person name="Peters L."/>
            <person name="Land M.L."/>
            <person name="Hauser L."/>
            <person name="Brambilla E."/>
            <person name="Klenk H.-P."/>
            <person name="Woyke T.J."/>
        </authorList>
    </citation>
    <scope>NUCLEOTIDE SEQUENCE [LARGE SCALE GENOMIC DNA]</scope>
    <source>
        <strain evidence="8 9">K62</strain>
    </source>
</reference>
<keyword evidence="2" id="KW-0813">Transport</keyword>
<proteinExistence type="predicted"/>
<dbReference type="PANTHER" id="PTHR13414">
    <property type="entry name" value="HUEL-CATION TRANSPORTER"/>
    <property type="match status" value="1"/>
</dbReference>
<dbReference type="AlphaFoldDB" id="I1D5V8"/>
<feature type="transmembrane region" description="Helical" evidence="6">
    <location>
        <begin position="171"/>
        <end position="190"/>
    </location>
</feature>
<keyword evidence="4 6" id="KW-1133">Transmembrane helix</keyword>
<dbReference type="eggNOG" id="COG0053">
    <property type="taxonomic scope" value="Bacteria"/>
</dbReference>
<evidence type="ECO:0000256" key="4">
    <source>
        <dbReference type="ARBA" id="ARBA00022989"/>
    </source>
</evidence>
<dbReference type="STRING" id="928724.SacglDRAFT_03472"/>
<dbReference type="NCBIfam" id="TIGR01297">
    <property type="entry name" value="CDF"/>
    <property type="match status" value="1"/>
</dbReference>
<evidence type="ECO:0000256" key="2">
    <source>
        <dbReference type="ARBA" id="ARBA00022448"/>
    </source>
</evidence>
<accession>I1D5V8</accession>
<name>I1D5V8_9PSEU</name>
<dbReference type="HOGENOM" id="CLU_021126_0_1_11"/>
<dbReference type="PANTHER" id="PTHR13414:SF9">
    <property type="entry name" value="PROTON-COUPLED ZINC ANTIPORTER SLC30A9, MITOCHONDRIAL"/>
    <property type="match status" value="1"/>
</dbReference>
<comment type="subcellular location">
    <subcellularLocation>
        <location evidence="1">Membrane</location>
        <topology evidence="1">Multi-pass membrane protein</topology>
    </subcellularLocation>
</comment>
<feature type="domain" description="Cation efflux protein transmembrane" evidence="7">
    <location>
        <begin position="72"/>
        <end position="279"/>
    </location>
</feature>
<dbReference type="InterPro" id="IPR002524">
    <property type="entry name" value="Cation_efflux"/>
</dbReference>
<dbReference type="Gene3D" id="1.20.1510.10">
    <property type="entry name" value="Cation efflux protein transmembrane domain"/>
    <property type="match status" value="1"/>
</dbReference>
<evidence type="ECO:0000313" key="9">
    <source>
        <dbReference type="Proteomes" id="UP000005087"/>
    </source>
</evidence>
<keyword evidence="5 6" id="KW-0472">Membrane</keyword>
<keyword evidence="3 6" id="KW-0812">Transmembrane</keyword>
<sequence length="366" mass="39230">MSSPEAWLWGPAPRGEDARRLGAGRRVLSDGVEPGAASRRVFRSSKLHSGRLWLGPHTKGDIVAAEGGTKAILAALLANAGIAVSKFVGFLITGSSSMLAESVHSVADTSNQGLLLLGQKTSKRRATKAHPFGYGRERYFYSFIVALMLFTLGSVFAVYEGIHKLRHPEELSSPLVAVAILVVAILLEGYSFRTAVTESKQLKGNKSWWAFIRQSKSPELPVVLLEDAGALFGLVFALLGVGLSVATGDPMWDGVGTLLIGLLLGAIAITLIVEMKSLLIGEGATDQELEAIVGELEAEDVKRVIHIRTQYLGPEELLVAAKLELRASLDMAAIATAIDAAEARVRARVPAARLIYLEPDLYRTPV</sequence>
<evidence type="ECO:0000256" key="1">
    <source>
        <dbReference type="ARBA" id="ARBA00004141"/>
    </source>
</evidence>
<dbReference type="EMBL" id="CM001484">
    <property type="protein sequence ID" value="EIF00333.1"/>
    <property type="molecule type" value="Genomic_DNA"/>
</dbReference>
<feature type="transmembrane region" description="Helical" evidence="6">
    <location>
        <begin position="139"/>
        <end position="159"/>
    </location>
</feature>
<dbReference type="Pfam" id="PF01545">
    <property type="entry name" value="Cation_efflux"/>
    <property type="match status" value="1"/>
</dbReference>
<dbReference type="GO" id="GO:0016020">
    <property type="term" value="C:membrane"/>
    <property type="evidence" value="ECO:0007669"/>
    <property type="project" value="UniProtKB-SubCell"/>
</dbReference>
<dbReference type="GO" id="GO:0006829">
    <property type="term" value="P:zinc ion transport"/>
    <property type="evidence" value="ECO:0007669"/>
    <property type="project" value="InterPro"/>
</dbReference>
<dbReference type="SUPFAM" id="SSF161111">
    <property type="entry name" value="Cation efflux protein transmembrane domain-like"/>
    <property type="match status" value="1"/>
</dbReference>
<protein>
    <submittedName>
        <fullName evidence="8">Cation diffusion facilitator family transporter</fullName>
    </submittedName>
</protein>
<dbReference type="InterPro" id="IPR040177">
    <property type="entry name" value="SLC30A9"/>
</dbReference>
<feature type="transmembrane region" description="Helical" evidence="6">
    <location>
        <begin position="222"/>
        <end position="243"/>
    </location>
</feature>
<dbReference type="InterPro" id="IPR027469">
    <property type="entry name" value="Cation_efflux_TMD_sf"/>
</dbReference>
<evidence type="ECO:0000256" key="6">
    <source>
        <dbReference type="SAM" id="Phobius"/>
    </source>
</evidence>